<feature type="transmembrane region" description="Helical" evidence="6">
    <location>
        <begin position="436"/>
        <end position="453"/>
    </location>
</feature>
<dbReference type="SUPFAM" id="SSF103473">
    <property type="entry name" value="MFS general substrate transporter"/>
    <property type="match status" value="1"/>
</dbReference>
<feature type="transmembrane region" description="Helical" evidence="6">
    <location>
        <begin position="403"/>
        <end position="424"/>
    </location>
</feature>
<dbReference type="RefSeq" id="XP_052941975.1">
    <property type="nucleotide sequence ID" value="XM_053089133.1"/>
</dbReference>
<sequence length="706" mass="79096">MSAGPLSAFNSPNIPARNPTIPETFDAENATLAASGSGGSSEVVPSKFSKEHLLYDDLAPEDSYQDGVYWADLPFAKRQKWINAQANGETKREMAHVWGMFKKDPLSPLAAYSRRYVMTGFGLFTEGYTLFSIGNLSALYRSVWPQCWSTHEVCSANWIAAVDYLQIIGIIVGQIMVGFEGDWVGRKVGLVQDALIMTFGLVMLTASWGTNLNGWVICYGWCQFIYGIGVGGEYPMTSTTALESQRGHGAQRDDKLHRGRNVVLAFLMQGWGQLFNQGLLIILLLIFHGGGNPPYGTVAAQWTYRVSFGIMAAMTLWLAYYRYYRKVYSSAALKKSKKNAHVNQSGYDVHSLKLVCSHFGGRMIGSTMGWLFNDFLFYGNKLFASTFIAIISPSAANNVIVSWNWNLVNIGVSLVGYYLAALFIDHKMYGRRRMQIVGFLGDGILFLISAIWYDELRTPGRIAGFQTIYYLSSFFQQFGPNCTTFLLAAEIFPISVRATAHGLSAAAGKVGALLPAVIYNYVDGRTRFWIVCWFGFAGCIVTLLFIPDTTGLDLREQDRYWNFVREGRAGEYRGIAVHPRHLSWWERVVLKRHLAYDAEKDREMRVKELRVAYEEKQASSLKEKTREEEMEEEEDQELLSTNANSFFAIRSRNPPATCSSPSTPKPKRERMMNVGVPYMVVAIALAVTPRAKDTRLLPSIGVVECA</sequence>
<organism evidence="8 9">
    <name type="scientific">Dioszegia hungarica</name>
    <dbReference type="NCBI Taxonomy" id="4972"/>
    <lineage>
        <taxon>Eukaryota</taxon>
        <taxon>Fungi</taxon>
        <taxon>Dikarya</taxon>
        <taxon>Basidiomycota</taxon>
        <taxon>Agaricomycotina</taxon>
        <taxon>Tremellomycetes</taxon>
        <taxon>Tremellales</taxon>
        <taxon>Bulleribasidiaceae</taxon>
        <taxon>Dioszegia</taxon>
    </lineage>
</organism>
<feature type="domain" description="Major facilitator superfamily (MFS) profile" evidence="7">
    <location>
        <begin position="115"/>
        <end position="550"/>
    </location>
</feature>
<evidence type="ECO:0000256" key="1">
    <source>
        <dbReference type="ARBA" id="ARBA00004141"/>
    </source>
</evidence>
<keyword evidence="9" id="KW-1185">Reference proteome</keyword>
<dbReference type="Proteomes" id="UP001164286">
    <property type="component" value="Unassembled WGS sequence"/>
</dbReference>
<keyword evidence="2 6" id="KW-0812">Transmembrane</keyword>
<comment type="caution">
    <text evidence="8">The sequence shown here is derived from an EMBL/GenBank/DDBJ whole genome shotgun (WGS) entry which is preliminary data.</text>
</comment>
<evidence type="ECO:0000259" key="7">
    <source>
        <dbReference type="PROSITE" id="PS50850"/>
    </source>
</evidence>
<evidence type="ECO:0000256" key="5">
    <source>
        <dbReference type="SAM" id="MobiDB-lite"/>
    </source>
</evidence>
<feature type="transmembrane region" description="Helical" evidence="6">
    <location>
        <begin position="158"/>
        <end position="178"/>
    </location>
</feature>
<evidence type="ECO:0000256" key="2">
    <source>
        <dbReference type="ARBA" id="ARBA00022692"/>
    </source>
</evidence>
<feature type="transmembrane region" description="Helical" evidence="6">
    <location>
        <begin position="370"/>
        <end position="391"/>
    </location>
</feature>
<dbReference type="GO" id="GO:0022857">
    <property type="term" value="F:transmembrane transporter activity"/>
    <property type="evidence" value="ECO:0007669"/>
    <property type="project" value="InterPro"/>
</dbReference>
<dbReference type="EMBL" id="JAKWFO010000014">
    <property type="protein sequence ID" value="KAI9632198.1"/>
    <property type="molecule type" value="Genomic_DNA"/>
</dbReference>
<comment type="subcellular location">
    <subcellularLocation>
        <location evidence="1">Membrane</location>
        <topology evidence="1">Multi-pass membrane protein</topology>
    </subcellularLocation>
</comment>
<reference evidence="8" key="1">
    <citation type="journal article" date="2022" name="G3 (Bethesda)">
        <title>High quality genome of the basidiomycete yeast Dioszegia hungarica PDD-24b-2 isolated from cloud water.</title>
        <authorList>
            <person name="Jarrige D."/>
            <person name="Haridas S."/>
            <person name="Bleykasten-Grosshans C."/>
            <person name="Joly M."/>
            <person name="Nadalig T."/>
            <person name="Sancelme M."/>
            <person name="Vuilleumier S."/>
            <person name="Grigoriev I.V."/>
            <person name="Amato P."/>
            <person name="Bringel F."/>
        </authorList>
    </citation>
    <scope>NUCLEOTIDE SEQUENCE</scope>
    <source>
        <strain evidence="8">PDD-24b-2</strain>
    </source>
</reference>
<evidence type="ECO:0000313" key="9">
    <source>
        <dbReference type="Proteomes" id="UP001164286"/>
    </source>
</evidence>
<gene>
    <name evidence="8" type="ORF">MKK02DRAFT_35271</name>
</gene>
<dbReference type="PROSITE" id="PS50850">
    <property type="entry name" value="MFS"/>
    <property type="match status" value="1"/>
</dbReference>
<dbReference type="PANTHER" id="PTHR24064">
    <property type="entry name" value="SOLUTE CARRIER FAMILY 22 MEMBER"/>
    <property type="match status" value="1"/>
</dbReference>
<evidence type="ECO:0000256" key="4">
    <source>
        <dbReference type="ARBA" id="ARBA00023136"/>
    </source>
</evidence>
<feature type="transmembrane region" description="Helical" evidence="6">
    <location>
        <begin position="528"/>
        <end position="546"/>
    </location>
</feature>
<name>A0AA38H0N5_9TREE</name>
<accession>A0AA38H0N5</accession>
<keyword evidence="3 6" id="KW-1133">Transmembrane helix</keyword>
<feature type="region of interest" description="Disordered" evidence="5">
    <location>
        <begin position="1"/>
        <end position="21"/>
    </location>
</feature>
<dbReference type="Gene3D" id="1.20.1250.20">
    <property type="entry name" value="MFS general substrate transporter like domains"/>
    <property type="match status" value="1"/>
</dbReference>
<dbReference type="GeneID" id="77728338"/>
<dbReference type="InterPro" id="IPR036259">
    <property type="entry name" value="MFS_trans_sf"/>
</dbReference>
<evidence type="ECO:0000256" key="3">
    <source>
        <dbReference type="ARBA" id="ARBA00022989"/>
    </source>
</evidence>
<feature type="transmembrane region" description="Helical" evidence="6">
    <location>
        <begin position="262"/>
        <end position="287"/>
    </location>
</feature>
<feature type="transmembrane region" description="Helical" evidence="6">
    <location>
        <begin position="190"/>
        <end position="208"/>
    </location>
</feature>
<evidence type="ECO:0000313" key="8">
    <source>
        <dbReference type="EMBL" id="KAI9632198.1"/>
    </source>
</evidence>
<feature type="transmembrane region" description="Helical" evidence="6">
    <location>
        <begin position="500"/>
        <end position="522"/>
    </location>
</feature>
<protein>
    <submittedName>
        <fullName evidence="8">Pi-transporter A-1</fullName>
    </submittedName>
</protein>
<keyword evidence="4 6" id="KW-0472">Membrane</keyword>
<evidence type="ECO:0000256" key="6">
    <source>
        <dbReference type="SAM" id="Phobius"/>
    </source>
</evidence>
<dbReference type="AlphaFoldDB" id="A0AA38H0N5"/>
<dbReference type="InterPro" id="IPR020846">
    <property type="entry name" value="MFS_dom"/>
</dbReference>
<dbReference type="Pfam" id="PF00083">
    <property type="entry name" value="Sugar_tr"/>
    <property type="match status" value="1"/>
</dbReference>
<feature type="region of interest" description="Disordered" evidence="5">
    <location>
        <begin position="650"/>
        <end position="670"/>
    </location>
</feature>
<feature type="transmembrane region" description="Helical" evidence="6">
    <location>
        <begin position="302"/>
        <end position="321"/>
    </location>
</feature>
<dbReference type="GO" id="GO:0016020">
    <property type="term" value="C:membrane"/>
    <property type="evidence" value="ECO:0007669"/>
    <property type="project" value="UniProtKB-SubCell"/>
</dbReference>
<proteinExistence type="predicted"/>
<dbReference type="InterPro" id="IPR005828">
    <property type="entry name" value="MFS_sugar_transport-like"/>
</dbReference>
<feature type="transmembrane region" description="Helical" evidence="6">
    <location>
        <begin position="116"/>
        <end position="138"/>
    </location>
</feature>